<keyword evidence="2" id="KW-1185">Reference proteome</keyword>
<evidence type="ECO:0000313" key="1">
    <source>
        <dbReference type="EMBL" id="KAL3282644.1"/>
    </source>
</evidence>
<dbReference type="EMBL" id="JABFTP020000144">
    <property type="protein sequence ID" value="KAL3282644.1"/>
    <property type="molecule type" value="Genomic_DNA"/>
</dbReference>
<organism evidence="1 2">
    <name type="scientific">Cryptolaemus montrouzieri</name>
    <dbReference type="NCBI Taxonomy" id="559131"/>
    <lineage>
        <taxon>Eukaryota</taxon>
        <taxon>Metazoa</taxon>
        <taxon>Ecdysozoa</taxon>
        <taxon>Arthropoda</taxon>
        <taxon>Hexapoda</taxon>
        <taxon>Insecta</taxon>
        <taxon>Pterygota</taxon>
        <taxon>Neoptera</taxon>
        <taxon>Endopterygota</taxon>
        <taxon>Coleoptera</taxon>
        <taxon>Polyphaga</taxon>
        <taxon>Cucujiformia</taxon>
        <taxon>Coccinelloidea</taxon>
        <taxon>Coccinellidae</taxon>
        <taxon>Scymninae</taxon>
        <taxon>Scymnini</taxon>
        <taxon>Cryptolaemus</taxon>
    </lineage>
</organism>
<reference evidence="1 2" key="1">
    <citation type="journal article" date="2021" name="BMC Biol.">
        <title>Horizontally acquired antibacterial genes associated with adaptive radiation of ladybird beetles.</title>
        <authorList>
            <person name="Li H.S."/>
            <person name="Tang X.F."/>
            <person name="Huang Y.H."/>
            <person name="Xu Z.Y."/>
            <person name="Chen M.L."/>
            <person name="Du X.Y."/>
            <person name="Qiu B.Y."/>
            <person name="Chen P.T."/>
            <person name="Zhang W."/>
            <person name="Slipinski A."/>
            <person name="Escalona H.E."/>
            <person name="Waterhouse R.M."/>
            <person name="Zwick A."/>
            <person name="Pang H."/>
        </authorList>
    </citation>
    <scope>NUCLEOTIDE SEQUENCE [LARGE SCALE GENOMIC DNA]</scope>
    <source>
        <strain evidence="1">SYSU2018</strain>
    </source>
</reference>
<proteinExistence type="predicted"/>
<accession>A0ABD2NVH8</accession>
<protein>
    <submittedName>
        <fullName evidence="1">Uncharacterized protein</fullName>
    </submittedName>
</protein>
<evidence type="ECO:0000313" key="2">
    <source>
        <dbReference type="Proteomes" id="UP001516400"/>
    </source>
</evidence>
<gene>
    <name evidence="1" type="ORF">HHI36_005819</name>
</gene>
<dbReference type="AlphaFoldDB" id="A0ABD2NVH8"/>
<dbReference type="Proteomes" id="UP001516400">
    <property type="component" value="Unassembled WGS sequence"/>
</dbReference>
<comment type="caution">
    <text evidence="1">The sequence shown here is derived from an EMBL/GenBank/DDBJ whole genome shotgun (WGS) entry which is preliminary data.</text>
</comment>
<name>A0ABD2NVH8_9CUCU</name>
<sequence>MFRESRILDYVNKRQLLTKSQHGLMKGKSLISPLSRRDFTCVARRCAAMVATKEYLLEVLQSGYIAEICSCDFNKTFYYINHDIMLNKVDYYGKQGPMYEMVQSGLSCRFEVTVWKDAECKLEQVNRGCHRDLSCDLFYSCCMNDLPMGAMAGATCISAKIQCVLKQV</sequence>